<dbReference type="SUPFAM" id="SSF54427">
    <property type="entry name" value="NTF2-like"/>
    <property type="match status" value="1"/>
</dbReference>
<dbReference type="EMBL" id="JAUCGQ010000001">
    <property type="protein sequence ID" value="MDM7854664.1"/>
    <property type="molecule type" value="Genomic_DNA"/>
</dbReference>
<dbReference type="Gene3D" id="3.10.450.50">
    <property type="match status" value="1"/>
</dbReference>
<dbReference type="Proteomes" id="UP001529338">
    <property type="component" value="Unassembled WGS sequence"/>
</dbReference>
<dbReference type="InterPro" id="IPR032710">
    <property type="entry name" value="NTF2-like_dom_sf"/>
</dbReference>
<proteinExistence type="predicted"/>
<evidence type="ECO:0000313" key="3">
    <source>
        <dbReference type="Proteomes" id="UP001529338"/>
    </source>
</evidence>
<organism evidence="2 3">
    <name type="scientific">Cellulomonas alba</name>
    <dbReference type="NCBI Taxonomy" id="3053467"/>
    <lineage>
        <taxon>Bacteria</taxon>
        <taxon>Bacillati</taxon>
        <taxon>Actinomycetota</taxon>
        <taxon>Actinomycetes</taxon>
        <taxon>Micrococcales</taxon>
        <taxon>Cellulomonadaceae</taxon>
        <taxon>Cellulomonas</taxon>
    </lineage>
</organism>
<dbReference type="Pfam" id="PF12680">
    <property type="entry name" value="SnoaL_2"/>
    <property type="match status" value="1"/>
</dbReference>
<comment type="caution">
    <text evidence="2">The sequence shown here is derived from an EMBL/GenBank/DDBJ whole genome shotgun (WGS) entry which is preliminary data.</text>
</comment>
<accession>A0ABT7SEP5</accession>
<dbReference type="RefSeq" id="WP_289454435.1">
    <property type="nucleotide sequence ID" value="NZ_JAUCGQ010000001.1"/>
</dbReference>
<feature type="domain" description="SnoaL-like" evidence="1">
    <location>
        <begin position="7"/>
        <end position="103"/>
    </location>
</feature>
<evidence type="ECO:0000259" key="1">
    <source>
        <dbReference type="Pfam" id="PF12680"/>
    </source>
</evidence>
<evidence type="ECO:0000313" key="2">
    <source>
        <dbReference type="EMBL" id="MDM7854664.1"/>
    </source>
</evidence>
<name>A0ABT7SEP5_9CELL</name>
<sequence length="120" mass="13979">MDVMAWVARYEDAWRAQDAGAALDELFTPDVRYLRSAYDDGLTGIDAVREFWPDPTPFTMTAEPVAAEGDTAVVRVEVHYEDERHQEFRDLWILRFAGDGRVRHFEEWAHWPGLHWTPSD</sequence>
<keyword evidence="3" id="KW-1185">Reference proteome</keyword>
<gene>
    <name evidence="2" type="ORF">QRT04_06955</name>
</gene>
<reference evidence="2 3" key="1">
    <citation type="submission" date="2023-06" db="EMBL/GenBank/DDBJ databases">
        <title>Cellulomonas sp. MW4 Whole genome sequence.</title>
        <authorList>
            <person name="Park S."/>
        </authorList>
    </citation>
    <scope>NUCLEOTIDE SEQUENCE [LARGE SCALE GENOMIC DNA]</scope>
    <source>
        <strain evidence="2 3">MW4</strain>
    </source>
</reference>
<dbReference type="InterPro" id="IPR037401">
    <property type="entry name" value="SnoaL-like"/>
</dbReference>
<protein>
    <submittedName>
        <fullName evidence="2">Nuclear transport factor 2 family protein</fullName>
    </submittedName>
</protein>